<dbReference type="RefSeq" id="WP_111438863.1">
    <property type="nucleotide sequence ID" value="NZ_QKZI01000001.1"/>
</dbReference>
<dbReference type="PROSITE" id="PS51482">
    <property type="entry name" value="DEGV"/>
    <property type="match status" value="1"/>
</dbReference>
<dbReference type="InterPro" id="IPR043168">
    <property type="entry name" value="DegV_C"/>
</dbReference>
<sequence>MKTAVVTDSTAYIPQETRDRLNIHMVPLSVVIGNDTFREEIDIDATEFYDKIRNDKVLPKTSQPPIGVFVETFERLAKEYDAVISIHLSSGISGTLDGAVQAGDMVDGIEVNTFDSEVSSMVQGFYAIRAAEMANAGAGPTEIMQELHMMKKTMRAYFMVDNLEHLHRGGRLNGLERVIGSVLQVKPILHFDNKVIVPYEKIRTRKKAMKRMVELLQADAKQHEKLQATIIHANREQEAIAWKTELEALLPNVQFTISYFGPVIGTHLGEGSMGLGWGK</sequence>
<dbReference type="AlphaFoldDB" id="A0A2W7MSU7"/>
<keyword evidence="4" id="KW-1185">Reference proteome</keyword>
<dbReference type="OrthoDB" id="9775494at2"/>
<dbReference type="PANTHER" id="PTHR33434:SF2">
    <property type="entry name" value="FATTY ACID-BINDING PROTEIN TM_1468"/>
    <property type="match status" value="1"/>
</dbReference>
<evidence type="ECO:0000256" key="2">
    <source>
        <dbReference type="SAM" id="Coils"/>
    </source>
</evidence>
<evidence type="ECO:0000313" key="4">
    <source>
        <dbReference type="Proteomes" id="UP000248646"/>
    </source>
</evidence>
<keyword evidence="2" id="KW-0175">Coiled coil</keyword>
<dbReference type="InterPro" id="IPR050270">
    <property type="entry name" value="DegV_domain_contain"/>
</dbReference>
<dbReference type="SUPFAM" id="SSF82549">
    <property type="entry name" value="DAK1/DegV-like"/>
    <property type="match status" value="1"/>
</dbReference>
<dbReference type="Proteomes" id="UP000248646">
    <property type="component" value="Unassembled WGS sequence"/>
</dbReference>
<feature type="coiled-coil region" evidence="2">
    <location>
        <begin position="199"/>
        <end position="226"/>
    </location>
</feature>
<evidence type="ECO:0000313" key="3">
    <source>
        <dbReference type="EMBL" id="PZX08274.1"/>
    </source>
</evidence>
<organism evidence="3 4">
    <name type="scientific">Psychrobacillus insolitus</name>
    <dbReference type="NCBI Taxonomy" id="1461"/>
    <lineage>
        <taxon>Bacteria</taxon>
        <taxon>Bacillati</taxon>
        <taxon>Bacillota</taxon>
        <taxon>Bacilli</taxon>
        <taxon>Bacillales</taxon>
        <taxon>Bacillaceae</taxon>
        <taxon>Psychrobacillus</taxon>
    </lineage>
</organism>
<protein>
    <submittedName>
        <fullName evidence="3">DegV family protein with EDD domain</fullName>
    </submittedName>
</protein>
<keyword evidence="1" id="KW-0446">Lipid-binding</keyword>
<dbReference type="Pfam" id="PF02645">
    <property type="entry name" value="DegV"/>
    <property type="match status" value="1"/>
</dbReference>
<proteinExistence type="predicted"/>
<dbReference type="Gene3D" id="3.40.50.10170">
    <property type="match status" value="1"/>
</dbReference>
<gene>
    <name evidence="3" type="ORF">C7437_1011398</name>
</gene>
<comment type="caution">
    <text evidence="3">The sequence shown here is derived from an EMBL/GenBank/DDBJ whole genome shotgun (WGS) entry which is preliminary data.</text>
</comment>
<dbReference type="InterPro" id="IPR003797">
    <property type="entry name" value="DegV"/>
</dbReference>
<accession>A0A2W7MSU7</accession>
<dbReference type="EMBL" id="QKZI01000001">
    <property type="protein sequence ID" value="PZX08274.1"/>
    <property type="molecule type" value="Genomic_DNA"/>
</dbReference>
<dbReference type="Gene3D" id="3.30.1180.10">
    <property type="match status" value="1"/>
</dbReference>
<dbReference type="GO" id="GO:0008289">
    <property type="term" value="F:lipid binding"/>
    <property type="evidence" value="ECO:0007669"/>
    <property type="project" value="UniProtKB-KW"/>
</dbReference>
<dbReference type="NCBIfam" id="TIGR00762">
    <property type="entry name" value="DegV"/>
    <property type="match status" value="1"/>
</dbReference>
<evidence type="ECO:0000256" key="1">
    <source>
        <dbReference type="ARBA" id="ARBA00023121"/>
    </source>
</evidence>
<reference evidence="3 4" key="1">
    <citation type="submission" date="2018-06" db="EMBL/GenBank/DDBJ databases">
        <title>Genomic Encyclopedia of Type Strains, Phase IV (KMG-IV): sequencing the most valuable type-strain genomes for metagenomic binning, comparative biology and taxonomic classification.</title>
        <authorList>
            <person name="Goeker M."/>
        </authorList>
    </citation>
    <scope>NUCLEOTIDE SEQUENCE [LARGE SCALE GENOMIC DNA]</scope>
    <source>
        <strain evidence="3 4">DSM 5</strain>
    </source>
</reference>
<dbReference type="PANTHER" id="PTHR33434">
    <property type="entry name" value="DEGV DOMAIN-CONTAINING PROTEIN DR_1986-RELATED"/>
    <property type="match status" value="1"/>
</dbReference>
<name>A0A2W7MSU7_9BACI</name>